<accession>A0ACC0U8A9</accession>
<reference evidence="1" key="1">
    <citation type="submission" date="2021-03" db="EMBL/GenBank/DDBJ databases">
        <title>Evolutionary priming and transition to the ectomycorrhizal habit in an iconic lineage of mushroom-forming fungi: is preadaptation a requirement?</title>
        <authorList>
            <consortium name="DOE Joint Genome Institute"/>
            <person name="Looney B.P."/>
            <person name="Miyauchi S."/>
            <person name="Morin E."/>
            <person name="Drula E."/>
            <person name="Courty P.E."/>
            <person name="Chicoki N."/>
            <person name="Fauchery L."/>
            <person name="Kohler A."/>
            <person name="Kuo A."/>
            <person name="LaButti K."/>
            <person name="Pangilinan J."/>
            <person name="Lipzen A."/>
            <person name="Riley R."/>
            <person name="Andreopoulos W."/>
            <person name="He G."/>
            <person name="Johnson J."/>
            <person name="Barry K.W."/>
            <person name="Grigoriev I.V."/>
            <person name="Nagy L."/>
            <person name="Hibbett D."/>
            <person name="Henrissat B."/>
            <person name="Matheny P.B."/>
            <person name="Labbe J."/>
            <person name="Martin A.F."/>
        </authorList>
    </citation>
    <scope>NUCLEOTIDE SEQUENCE</scope>
    <source>
        <strain evidence="1">BPL698</strain>
    </source>
</reference>
<dbReference type="EMBL" id="JAGFNK010000116">
    <property type="protein sequence ID" value="KAI9507666.1"/>
    <property type="molecule type" value="Genomic_DNA"/>
</dbReference>
<evidence type="ECO:0000313" key="1">
    <source>
        <dbReference type="EMBL" id="KAI9507666.1"/>
    </source>
</evidence>
<name>A0ACC0U8A9_9AGAM</name>
<gene>
    <name evidence="1" type="ORF">F5148DRAFT_87079</name>
</gene>
<comment type="caution">
    <text evidence="1">The sequence shown here is derived from an EMBL/GenBank/DDBJ whole genome shotgun (WGS) entry which is preliminary data.</text>
</comment>
<keyword evidence="2" id="KW-1185">Reference proteome</keyword>
<protein>
    <submittedName>
        <fullName evidence="1">Uncharacterized protein</fullName>
    </submittedName>
</protein>
<organism evidence="1 2">
    <name type="scientific">Russula earlei</name>
    <dbReference type="NCBI Taxonomy" id="71964"/>
    <lineage>
        <taxon>Eukaryota</taxon>
        <taxon>Fungi</taxon>
        <taxon>Dikarya</taxon>
        <taxon>Basidiomycota</taxon>
        <taxon>Agaricomycotina</taxon>
        <taxon>Agaricomycetes</taxon>
        <taxon>Russulales</taxon>
        <taxon>Russulaceae</taxon>
        <taxon>Russula</taxon>
    </lineage>
</organism>
<sequence length="239" mass="26675">MSAILRFPLPRGCQGHHLLPPRDPPTAQIAKTLPTVHLPKAVQTQTPSPSTTASSTRLHGEVVLLRGRGNIQDTTPRRITLRSTPPSSKTTSEATVVVRMQARSRPNRSGYSGQQRLFISTVPPNPPVRPRSHTSSVTKATITHYRQSLLDTKRKHRPPRKEDSARSSSVDRVPKFVANALDATRGGSWLSVVRGALHGYSSREHMKVNHMRDSMHNKMTEQIPSDDNLVWFTLRRSNI</sequence>
<dbReference type="Proteomes" id="UP001207468">
    <property type="component" value="Unassembled WGS sequence"/>
</dbReference>
<proteinExistence type="predicted"/>
<evidence type="ECO:0000313" key="2">
    <source>
        <dbReference type="Proteomes" id="UP001207468"/>
    </source>
</evidence>